<dbReference type="AlphaFoldDB" id="G8C3A5"/>
<evidence type="ECO:0000256" key="3">
    <source>
        <dbReference type="ARBA" id="ARBA00022448"/>
    </source>
</evidence>
<keyword evidence="9 11" id="KW-0472">Membrane</keyword>
<keyword evidence="8" id="KW-0406">Ion transport</keyword>
<gene>
    <name evidence="12" type="primary">atpB</name>
    <name evidence="12" type="ORF">MHM_02850</name>
</gene>
<dbReference type="InterPro" id="IPR045082">
    <property type="entry name" value="ATP_syn_F0_a_bact/chloroplast"/>
</dbReference>
<dbReference type="GO" id="GO:0016787">
    <property type="term" value="F:hydrolase activity"/>
    <property type="evidence" value="ECO:0007669"/>
    <property type="project" value="UniProtKB-KW"/>
</dbReference>
<comment type="similarity">
    <text evidence="2">Belongs to the ATPase A chain family.</text>
</comment>
<evidence type="ECO:0000256" key="5">
    <source>
        <dbReference type="ARBA" id="ARBA00022692"/>
    </source>
</evidence>
<proteinExistence type="inferred from homology"/>
<dbReference type="GO" id="GO:0005886">
    <property type="term" value="C:plasma membrane"/>
    <property type="evidence" value="ECO:0007669"/>
    <property type="project" value="TreeGrafter"/>
</dbReference>
<protein>
    <submittedName>
        <fullName evidence="12">ATP synthase, A chain</fullName>
        <ecNumber evidence="12">3.6.3.14</ecNumber>
    </submittedName>
</protein>
<keyword evidence="5 11" id="KW-0812">Transmembrane</keyword>
<feature type="transmembrane region" description="Helical" evidence="11">
    <location>
        <begin position="224"/>
        <end position="241"/>
    </location>
</feature>
<dbReference type="SUPFAM" id="SSF81336">
    <property type="entry name" value="F1F0 ATP synthase subunit A"/>
    <property type="match status" value="1"/>
</dbReference>
<keyword evidence="4" id="KW-0138">CF(0)</keyword>
<dbReference type="InterPro" id="IPR000568">
    <property type="entry name" value="ATP_synth_F0_asu"/>
</dbReference>
<dbReference type="EC" id="3.6.3.14" evidence="12"/>
<sequence>MVAALLPFFNSQDNNTTQEFIGGALAVTILILLLGLYYRCSIEKAQTYQRLPKFTFLVFLFIRWVKKSSLQMLGERYKFAIPFLIYIVFYFWGTSLVSMFGFRGIGAVALVPLSISAVVFAGTVGIGISAKGWGFCREYFVWMKCKGKKVVPIPDVLKLLGELGKVVSLGLRLWGNYFAGALVLFLVSTFLESVKTSAGLAGSASISSIASFPLHFYFDVVDGALHSMIFLLLTLSYWMMAKHVEHGK</sequence>
<evidence type="ECO:0000256" key="11">
    <source>
        <dbReference type="SAM" id="Phobius"/>
    </source>
</evidence>
<accession>G8C3A5</accession>
<evidence type="ECO:0000256" key="4">
    <source>
        <dbReference type="ARBA" id="ARBA00022547"/>
    </source>
</evidence>
<evidence type="ECO:0000256" key="10">
    <source>
        <dbReference type="ARBA" id="ARBA00023310"/>
    </source>
</evidence>
<feature type="transmembrane region" description="Helical" evidence="11">
    <location>
        <begin position="77"/>
        <end position="100"/>
    </location>
</feature>
<dbReference type="EMBL" id="HE613254">
    <property type="protein sequence ID" value="CCE66803.1"/>
    <property type="molecule type" value="Genomic_DNA"/>
</dbReference>
<dbReference type="InterPro" id="IPR035908">
    <property type="entry name" value="F0_ATP_A_sf"/>
</dbReference>
<feature type="transmembrane region" description="Helical" evidence="11">
    <location>
        <begin position="107"/>
        <end position="130"/>
    </location>
</feature>
<keyword evidence="6" id="KW-0375">Hydrogen ion transport</keyword>
<dbReference type="PATRIC" id="fig|1116213.3.peg.302"/>
<evidence type="ECO:0000256" key="1">
    <source>
        <dbReference type="ARBA" id="ARBA00004141"/>
    </source>
</evidence>
<dbReference type="Pfam" id="PF00119">
    <property type="entry name" value="ATP-synt_A"/>
    <property type="match status" value="1"/>
</dbReference>
<dbReference type="PANTHER" id="PTHR42823:SF3">
    <property type="entry name" value="ATP SYNTHASE SUBUNIT A, CHLOROPLASTIC"/>
    <property type="match status" value="1"/>
</dbReference>
<evidence type="ECO:0000256" key="9">
    <source>
        <dbReference type="ARBA" id="ARBA00023136"/>
    </source>
</evidence>
<dbReference type="GO" id="GO:0042777">
    <property type="term" value="P:proton motive force-driven plasma membrane ATP synthesis"/>
    <property type="evidence" value="ECO:0007669"/>
    <property type="project" value="TreeGrafter"/>
</dbReference>
<dbReference type="PANTHER" id="PTHR42823">
    <property type="entry name" value="ATP SYNTHASE SUBUNIT A, CHLOROPLASTIC"/>
    <property type="match status" value="1"/>
</dbReference>
<evidence type="ECO:0000256" key="2">
    <source>
        <dbReference type="ARBA" id="ARBA00006810"/>
    </source>
</evidence>
<dbReference type="Gene3D" id="1.20.120.220">
    <property type="entry name" value="ATP synthase, F0 complex, subunit A"/>
    <property type="match status" value="1"/>
</dbReference>
<evidence type="ECO:0000256" key="7">
    <source>
        <dbReference type="ARBA" id="ARBA00022989"/>
    </source>
</evidence>
<keyword evidence="7 11" id="KW-1133">Transmembrane helix</keyword>
<dbReference type="HOGENOM" id="CLU_1048971_0_0_14"/>
<keyword evidence="10" id="KW-0066">ATP synthesis</keyword>
<dbReference type="GO" id="GO:0045259">
    <property type="term" value="C:proton-transporting ATP synthase complex"/>
    <property type="evidence" value="ECO:0007669"/>
    <property type="project" value="UniProtKB-KW"/>
</dbReference>
<name>G8C3A5_9MOLU</name>
<keyword evidence="3" id="KW-0813">Transport</keyword>
<feature type="transmembrane region" description="Helical" evidence="11">
    <location>
        <begin position="20"/>
        <end position="38"/>
    </location>
</feature>
<reference evidence="12" key="1">
    <citation type="submission" date="2011-11" db="EMBL/GenBank/DDBJ databases">
        <title>Complete genome sequence of Candidatus Mycoplasma haemominutum.</title>
        <authorList>
            <person name="Barker E.N."/>
            <person name="Darby A.C."/>
            <person name="Helps C.R."/>
            <person name="Peters I.R."/>
            <person name="Hughes M.A."/>
            <person name="Radford A.D."/>
            <person name="Novacco M."/>
            <person name="Boretti F."/>
            <person name="Hofmann-Lehmann R."/>
            <person name="Tasker S."/>
        </authorList>
    </citation>
    <scope>NUCLEOTIDE SEQUENCE</scope>
    <source>
        <strain evidence="12">Birmingham 1</strain>
    </source>
</reference>
<keyword evidence="12" id="KW-0378">Hydrolase</keyword>
<dbReference type="KEGG" id="mhb:MHM_02850"/>
<evidence type="ECO:0000256" key="8">
    <source>
        <dbReference type="ARBA" id="ARBA00023065"/>
    </source>
</evidence>
<dbReference type="GO" id="GO:0046933">
    <property type="term" value="F:proton-transporting ATP synthase activity, rotational mechanism"/>
    <property type="evidence" value="ECO:0007669"/>
    <property type="project" value="TreeGrafter"/>
</dbReference>
<feature type="transmembrane region" description="Helical" evidence="11">
    <location>
        <begin position="173"/>
        <end position="191"/>
    </location>
</feature>
<evidence type="ECO:0000313" key="12">
    <source>
        <dbReference type="EMBL" id="CCE66803.1"/>
    </source>
</evidence>
<reference evidence="12" key="2">
    <citation type="submission" date="2011-11" db="EMBL/GenBank/DDBJ databases">
        <authorList>
            <person name="Barker E."/>
        </authorList>
    </citation>
    <scope>NUCLEOTIDE SEQUENCE</scope>
    <source>
        <strain evidence="12">Birmingham 1</strain>
    </source>
</reference>
<comment type="subcellular location">
    <subcellularLocation>
        <location evidence="1">Membrane</location>
        <topology evidence="1">Multi-pass membrane protein</topology>
    </subcellularLocation>
</comment>
<evidence type="ECO:0000256" key="6">
    <source>
        <dbReference type="ARBA" id="ARBA00022781"/>
    </source>
</evidence>
<organism evidence="12">
    <name type="scientific">Candidatus Mycoplasma haematominutum 'Birmingham 1'</name>
    <dbReference type="NCBI Taxonomy" id="1116213"/>
    <lineage>
        <taxon>Bacteria</taxon>
        <taxon>Bacillati</taxon>
        <taxon>Mycoplasmatota</taxon>
        <taxon>Mollicutes</taxon>
        <taxon>Mycoplasmataceae</taxon>
        <taxon>Mycoplasma</taxon>
    </lineage>
</organism>